<feature type="chain" id="PRO_5015857864" evidence="2">
    <location>
        <begin position="23"/>
        <end position="72"/>
    </location>
</feature>
<feature type="region of interest" description="Disordered" evidence="1">
    <location>
        <begin position="19"/>
        <end position="72"/>
    </location>
</feature>
<dbReference type="Proteomes" id="UP001565369">
    <property type="component" value="Unassembled WGS sequence"/>
</dbReference>
<reference evidence="3 5" key="1">
    <citation type="journal article" date="2014" name="Int. J. Syst. Evol. Microbiol.">
        <title>Bradyrhizobium ottawaense sp. nov., a symbiotic nitrogen fixing bacterium from root nodules of soybeans in Canada.</title>
        <authorList>
            <person name="Yu X."/>
            <person name="Cloutier S."/>
            <person name="Tambong J.T."/>
            <person name="Bromfield E.S."/>
        </authorList>
    </citation>
    <scope>NUCLEOTIDE SEQUENCE [LARGE SCALE GENOMIC DNA]</scope>
    <source>
        <strain evidence="3 5">OO99</strain>
    </source>
</reference>
<dbReference type="EMBL" id="JBGBZJ010000003">
    <property type="protein sequence ID" value="MEY9455437.1"/>
    <property type="molecule type" value="Genomic_DNA"/>
</dbReference>
<keyword evidence="2" id="KW-0732">Signal</keyword>
<feature type="compositionally biased region" description="Polar residues" evidence="1">
    <location>
        <begin position="59"/>
        <end position="72"/>
    </location>
</feature>
<evidence type="ECO:0000256" key="2">
    <source>
        <dbReference type="SAM" id="SignalP"/>
    </source>
</evidence>
<evidence type="ECO:0000313" key="3">
    <source>
        <dbReference type="EMBL" id="AWL91235.1"/>
    </source>
</evidence>
<keyword evidence="6" id="KW-1185">Reference proteome</keyword>
<reference evidence="4 6" key="4">
    <citation type="submission" date="2024-07" db="EMBL/GenBank/DDBJ databases">
        <title>Genomic Encyclopedia of Type Strains, Phase V (KMG-V): Genome sequencing to study the core and pangenomes of soil and plant-associated prokaryotes.</title>
        <authorList>
            <person name="Whitman W."/>
        </authorList>
    </citation>
    <scope>NUCLEOTIDE SEQUENCE [LARGE SCALE GENOMIC DNA]</scope>
    <source>
        <strain evidence="4 6">USDA 152</strain>
    </source>
</reference>
<gene>
    <name evidence="4" type="ORF">ABIG07_004385</name>
    <name evidence="3" type="ORF">CIT37_02150</name>
</gene>
<evidence type="ECO:0000313" key="5">
    <source>
        <dbReference type="Proteomes" id="UP000215703"/>
    </source>
</evidence>
<feature type="compositionally biased region" description="Gly residues" evidence="1">
    <location>
        <begin position="23"/>
        <end position="37"/>
    </location>
</feature>
<accession>A0A2U8P0P2</accession>
<reference evidence="3" key="3">
    <citation type="journal article" date="2018" name="Microbiol. Resour. Announc.">
        <title>Complete Genome Sequence of Bradyrhizobium ottawaense OO99(T), an Efficient Nitrogen-Fixing Symbiont of Soybean.</title>
        <authorList>
            <person name="Nguyen H.D.T."/>
            <person name="Cloutier S."/>
            <person name="Bromfield E.S.P."/>
        </authorList>
    </citation>
    <scope>NUCLEOTIDE SEQUENCE</scope>
    <source>
        <strain evidence="3">OO99</strain>
    </source>
</reference>
<evidence type="ECO:0000256" key="1">
    <source>
        <dbReference type="SAM" id="MobiDB-lite"/>
    </source>
</evidence>
<dbReference type="EMBL" id="CP029425">
    <property type="protein sequence ID" value="AWL91235.1"/>
    <property type="molecule type" value="Genomic_DNA"/>
</dbReference>
<name>A0A2U8P0P2_9BRAD</name>
<evidence type="ECO:0000313" key="4">
    <source>
        <dbReference type="EMBL" id="MEY9455437.1"/>
    </source>
</evidence>
<feature type="signal peptide" evidence="2">
    <location>
        <begin position="1"/>
        <end position="22"/>
    </location>
</feature>
<evidence type="ECO:0000313" key="6">
    <source>
        <dbReference type="Proteomes" id="UP001565369"/>
    </source>
</evidence>
<organism evidence="3 5">
    <name type="scientific">Bradyrhizobium ottawaense</name>
    <dbReference type="NCBI Taxonomy" id="931866"/>
    <lineage>
        <taxon>Bacteria</taxon>
        <taxon>Pseudomonadati</taxon>
        <taxon>Pseudomonadota</taxon>
        <taxon>Alphaproteobacteria</taxon>
        <taxon>Hyphomicrobiales</taxon>
        <taxon>Nitrobacteraceae</taxon>
        <taxon>Bradyrhizobium</taxon>
    </lineage>
</organism>
<dbReference type="AlphaFoldDB" id="A0A2U8P0P2"/>
<dbReference type="Proteomes" id="UP000215703">
    <property type="component" value="Chromosome"/>
</dbReference>
<sequence length="72" mass="7079">MRAATLVAGLFLAIGIIGPADARGGGHGGRVSYGGGHHTSSHGGSFSGGSGSLHRGGTYVNSNTGNRYGTHQ</sequence>
<reference evidence="3 5" key="2">
    <citation type="journal article" date="2017" name="Syst. Appl. Microbiol.">
        <title>Soybeans inoculated with root zone soils of Canadian native legumes harbour diverse and novel Bradyrhizobium spp. that possess agricultural potential.</title>
        <authorList>
            <person name="Bromfield E.S.P."/>
            <person name="Cloutier S."/>
            <person name="Tambong J.T."/>
            <person name="Tran Thi T.V."/>
        </authorList>
    </citation>
    <scope>NUCLEOTIDE SEQUENCE [LARGE SCALE GENOMIC DNA]</scope>
    <source>
        <strain evidence="3 5">OO99</strain>
    </source>
</reference>
<proteinExistence type="predicted"/>
<protein>
    <submittedName>
        <fullName evidence="4">Membrane protein YgcG</fullName>
    </submittedName>
</protein>